<dbReference type="SUPFAM" id="SSF54862">
    <property type="entry name" value="4Fe-4S ferredoxins"/>
    <property type="match status" value="1"/>
</dbReference>
<organism evidence="2 3">
    <name type="scientific">Bacteroides cellulosilyticus</name>
    <dbReference type="NCBI Taxonomy" id="246787"/>
    <lineage>
        <taxon>Bacteria</taxon>
        <taxon>Pseudomonadati</taxon>
        <taxon>Bacteroidota</taxon>
        <taxon>Bacteroidia</taxon>
        <taxon>Bacteroidales</taxon>
        <taxon>Bacteroidaceae</taxon>
        <taxon>Bacteroides</taxon>
    </lineage>
</organism>
<sequence>ADENDGVPLCVAACPTEALALPADATAETTIIGKAVLIREWCLAWDKNNGCRFCYDACPYEAIELDENMRPVVIPDHCNGCGACQSVCVSQKEGSYTTGAT</sequence>
<name>A0AAW6M9T8_9BACE</name>
<dbReference type="PROSITE" id="PS51379">
    <property type="entry name" value="4FE4S_FER_2"/>
    <property type="match status" value="2"/>
</dbReference>
<dbReference type="EMBL" id="JARFID010000615">
    <property type="protein sequence ID" value="MDE8698031.1"/>
    <property type="molecule type" value="Genomic_DNA"/>
</dbReference>
<accession>A0AAW6M9T8</accession>
<gene>
    <name evidence="2" type="ORF">PZH42_28935</name>
</gene>
<dbReference type="InterPro" id="IPR017896">
    <property type="entry name" value="4Fe4S_Fe-S-bd"/>
</dbReference>
<dbReference type="AlphaFoldDB" id="A0AAW6M9T8"/>
<feature type="non-terminal residue" evidence="2">
    <location>
        <position position="1"/>
    </location>
</feature>
<evidence type="ECO:0000313" key="2">
    <source>
        <dbReference type="EMBL" id="MDE8698031.1"/>
    </source>
</evidence>
<dbReference type="Proteomes" id="UP001221924">
    <property type="component" value="Unassembled WGS sequence"/>
</dbReference>
<evidence type="ECO:0000259" key="1">
    <source>
        <dbReference type="PROSITE" id="PS51379"/>
    </source>
</evidence>
<proteinExistence type="predicted"/>
<evidence type="ECO:0000313" key="3">
    <source>
        <dbReference type="Proteomes" id="UP001221924"/>
    </source>
</evidence>
<feature type="domain" description="4Fe-4S ferredoxin-type" evidence="1">
    <location>
        <begin position="69"/>
        <end position="99"/>
    </location>
</feature>
<feature type="domain" description="4Fe-4S ferredoxin-type" evidence="1">
    <location>
        <begin position="39"/>
        <end position="68"/>
    </location>
</feature>
<feature type="non-terminal residue" evidence="2">
    <location>
        <position position="101"/>
    </location>
</feature>
<protein>
    <submittedName>
        <fullName evidence="2">4Fe-4S dicluster domain-containing protein</fullName>
    </submittedName>
</protein>
<comment type="caution">
    <text evidence="2">The sequence shown here is derived from an EMBL/GenBank/DDBJ whole genome shotgun (WGS) entry which is preliminary data.</text>
</comment>
<dbReference type="Gene3D" id="3.30.70.20">
    <property type="match status" value="1"/>
</dbReference>
<reference evidence="2" key="1">
    <citation type="submission" date="2023-03" db="EMBL/GenBank/DDBJ databases">
        <title>DFI Biobank Strains.</title>
        <authorList>
            <person name="Mostad J."/>
            <person name="Paddock L."/>
            <person name="Medina S."/>
            <person name="Waligurski E."/>
            <person name="Barat B."/>
            <person name="Smith R."/>
            <person name="Burgo V."/>
            <person name="Metcalfe C."/>
            <person name="Woodson C."/>
            <person name="Sundararajan A."/>
            <person name="Ramaswamy R."/>
            <person name="Lin H."/>
            <person name="Pamer E.G."/>
        </authorList>
    </citation>
    <scope>NUCLEOTIDE SEQUENCE</scope>
    <source>
        <strain evidence="2">DFI.9.5</strain>
    </source>
</reference>
<dbReference type="Pfam" id="PF12838">
    <property type="entry name" value="Fer4_7"/>
    <property type="match status" value="1"/>
</dbReference>